<organism evidence="1">
    <name type="scientific">marine sediment metagenome</name>
    <dbReference type="NCBI Taxonomy" id="412755"/>
    <lineage>
        <taxon>unclassified sequences</taxon>
        <taxon>metagenomes</taxon>
        <taxon>ecological metagenomes</taxon>
    </lineage>
</organism>
<sequence>MPLGGHGPRSINPILADTEELILEQAHITRVFPATTDLTCTLTANAVAHNWSAWAEVQDSGGAKLSDLNGSQVLHFSSIVIEWCSDTDKLYQIELAYGDDKIAIAPLRIISGDKNFLPPIQQMRIRALTIVIGEKIYYRMMCETGGGTCKVSFRYHYHD</sequence>
<comment type="caution">
    <text evidence="1">The sequence shown here is derived from an EMBL/GenBank/DDBJ whole genome shotgun (WGS) entry which is preliminary data.</text>
</comment>
<gene>
    <name evidence="1" type="ORF">S03H2_15128</name>
</gene>
<evidence type="ECO:0000313" key="1">
    <source>
        <dbReference type="EMBL" id="GAH46873.1"/>
    </source>
</evidence>
<name>X1HNH8_9ZZZZ</name>
<proteinExistence type="predicted"/>
<dbReference type="AlphaFoldDB" id="X1HNH8"/>
<reference evidence="1" key="1">
    <citation type="journal article" date="2014" name="Front. Microbiol.">
        <title>High frequency of phylogenetically diverse reductive dehalogenase-homologous genes in deep subseafloor sedimentary metagenomes.</title>
        <authorList>
            <person name="Kawai M."/>
            <person name="Futagami T."/>
            <person name="Toyoda A."/>
            <person name="Takaki Y."/>
            <person name="Nishi S."/>
            <person name="Hori S."/>
            <person name="Arai W."/>
            <person name="Tsubouchi T."/>
            <person name="Morono Y."/>
            <person name="Uchiyama I."/>
            <person name="Ito T."/>
            <person name="Fujiyama A."/>
            <person name="Inagaki F."/>
            <person name="Takami H."/>
        </authorList>
    </citation>
    <scope>NUCLEOTIDE SEQUENCE</scope>
    <source>
        <strain evidence="1">Expedition CK06-06</strain>
    </source>
</reference>
<protein>
    <submittedName>
        <fullName evidence="1">Uncharacterized protein</fullName>
    </submittedName>
</protein>
<accession>X1HNH8</accession>
<dbReference type="EMBL" id="BARU01007678">
    <property type="protein sequence ID" value="GAH46873.1"/>
    <property type="molecule type" value="Genomic_DNA"/>
</dbReference>